<feature type="transmembrane region" description="Helical" evidence="1">
    <location>
        <begin position="7"/>
        <end position="28"/>
    </location>
</feature>
<evidence type="ECO:0000313" key="2">
    <source>
        <dbReference type="EMBL" id="UYV68973.1"/>
    </source>
</evidence>
<dbReference type="EMBL" id="CP092868">
    <property type="protein sequence ID" value="UYV68973.1"/>
    <property type="molecule type" value="Genomic_DNA"/>
</dbReference>
<protein>
    <submittedName>
        <fullName evidence="2">Uncharacterized protein</fullName>
    </submittedName>
</protein>
<proteinExistence type="predicted"/>
<evidence type="ECO:0000313" key="3">
    <source>
        <dbReference type="Proteomes" id="UP001235939"/>
    </source>
</evidence>
<sequence length="106" mass="11881">MTKDGPCVYFFNFLDVVAINSAVIYKAVKQDSGMARKDFIKQLAPQLFFFYLSLVHVVQAMIIMVDGKSMNAELIGEGYITCILPNASPKQILVKNILYVPGMKEK</sequence>
<keyword evidence="1" id="KW-1133">Transmembrane helix</keyword>
<dbReference type="Proteomes" id="UP001235939">
    <property type="component" value="Chromosome 06"/>
</dbReference>
<evidence type="ECO:0000256" key="1">
    <source>
        <dbReference type="SAM" id="Phobius"/>
    </source>
</evidence>
<feature type="transmembrane region" description="Helical" evidence="1">
    <location>
        <begin position="48"/>
        <end position="65"/>
    </location>
</feature>
<reference evidence="2 3" key="1">
    <citation type="submission" date="2022-01" db="EMBL/GenBank/DDBJ databases">
        <title>A chromosomal length assembly of Cordylochernes scorpioides.</title>
        <authorList>
            <person name="Zeh D."/>
            <person name="Zeh J."/>
        </authorList>
    </citation>
    <scope>NUCLEOTIDE SEQUENCE [LARGE SCALE GENOMIC DNA]</scope>
    <source>
        <strain evidence="2">IN4F17</strain>
        <tissue evidence="2">Whole Body</tissue>
    </source>
</reference>
<organism evidence="2 3">
    <name type="scientific">Cordylochernes scorpioides</name>
    <dbReference type="NCBI Taxonomy" id="51811"/>
    <lineage>
        <taxon>Eukaryota</taxon>
        <taxon>Metazoa</taxon>
        <taxon>Ecdysozoa</taxon>
        <taxon>Arthropoda</taxon>
        <taxon>Chelicerata</taxon>
        <taxon>Arachnida</taxon>
        <taxon>Pseudoscorpiones</taxon>
        <taxon>Cheliferoidea</taxon>
        <taxon>Chernetidae</taxon>
        <taxon>Cordylochernes</taxon>
    </lineage>
</organism>
<keyword evidence="1" id="KW-0472">Membrane</keyword>
<keyword evidence="3" id="KW-1185">Reference proteome</keyword>
<keyword evidence="1" id="KW-0812">Transmembrane</keyword>
<gene>
    <name evidence="2" type="ORF">LAZ67_6001869</name>
</gene>
<name>A0ABY6KJE4_9ARAC</name>
<accession>A0ABY6KJE4</accession>